<sequence>MRSPSLRPANLAMAVALAFTAGAATFTADVSCAAEAVGRYDIAPGPLEQALRQIARQSGRGVVADPALVRGKSSAPVVGSYSPEAAVQQALVGSGLQLRVTPNGTLTLEPVPNGDALQLGATSITGQALGETTENTGSYTTGSMSSATKFQASARETPQSVTVVTRQRMDDQNMQSLEDISTNTPGLTLRKTGGERPEFYSRGSAIDNIMIDGLPIGYDSDTLGTSTLAMFDRVEVVRGASGLMVGSGNPSGTLNLVRKRPTVEPQVSVTVGAGTWDNYRTEIDASSKLNQAGTLRGRVVAAYQDKNSFTDAYSSKRQLLYGISEFDLSQATTLTLGGYYNREDNPGADWNGMPTAANGAFLPLSRSTRLTPAWTYWNKENQSVFAEIEHRFDNAWSLRLNTTWLKSNLEMLGGSFYRDADNNLISNAGRYSYEHTQKSVDAYAKGPFSLFGATHELVVGASYRREDDNDGPGGGPGESYNQIVDPFSFDYNAIAKPEINYNWSRKGFIDQSSVYGAFRFSLRDDLKLILGSRLDWYENDIHTQSGTYGFGEPYKATREVTPYAGLIYDLNDTYSVYASWTRIFQPQNYEGASGSVLNPVTGTNFEVGLKAEYFDGALNASAALFQLNQENLPKSLLASQCQPNQDVCYEASGEVRTRGVEFELSGELAEGWQASAGYTYAAAEYVKATDSASKGARYDSDTPYNLFKLATSYQLPGDLNKWSIGGAFRTQSQTYTSFNVQQGGYSIVDLMSNYRLSDNIKVQANMNNVFDKRYYQSISNNAGANLFGEPRNLMFMVKWSL</sequence>
<gene>
    <name evidence="18" type="ORF">DYL59_01455</name>
</gene>
<evidence type="ECO:0000259" key="17">
    <source>
        <dbReference type="SMART" id="SM00965"/>
    </source>
</evidence>
<dbReference type="InterPro" id="IPR036942">
    <property type="entry name" value="Beta-barrel_TonB_sf"/>
</dbReference>
<evidence type="ECO:0000256" key="12">
    <source>
        <dbReference type="ARBA" id="ARBA00023170"/>
    </source>
</evidence>
<dbReference type="GO" id="GO:0015344">
    <property type="term" value="F:siderophore uptake transmembrane transporter activity"/>
    <property type="evidence" value="ECO:0007669"/>
    <property type="project" value="TreeGrafter"/>
</dbReference>
<keyword evidence="10 15" id="KW-0798">TonB box</keyword>
<comment type="similarity">
    <text evidence="2 14 15">Belongs to the TonB-dependent receptor family.</text>
</comment>
<dbReference type="Proteomes" id="UP000297391">
    <property type="component" value="Unassembled WGS sequence"/>
</dbReference>
<reference evidence="18 19" key="1">
    <citation type="journal article" date="2019" name="Syst. Appl. Microbiol.">
        <title>New species of pathogenic Pseudomonas isolated from citrus in Tunisia: Proposal of Pseudomonas kairouanensis sp. nov. and Pseudomonas nabeulensis sp. nov.</title>
        <authorList>
            <person name="Oueslati M."/>
            <person name="Mulet M."/>
            <person name="Gomila M."/>
            <person name="Berge O."/>
            <person name="Hajlaoui M.R."/>
            <person name="Lalucat J."/>
            <person name="Sadfi-Zouaoui N."/>
            <person name="Garcia-Valdes E."/>
        </authorList>
    </citation>
    <scope>NUCLEOTIDE SEQUENCE [LARGE SCALE GENOMIC DNA]</scope>
    <source>
        <strain evidence="18 19">KC12</strain>
    </source>
</reference>
<evidence type="ECO:0000256" key="7">
    <source>
        <dbReference type="ARBA" id="ARBA00022729"/>
    </source>
</evidence>
<dbReference type="Gene3D" id="3.55.50.30">
    <property type="match status" value="1"/>
</dbReference>
<dbReference type="InterPro" id="IPR010105">
    <property type="entry name" value="TonB_sidphr_rcpt"/>
</dbReference>
<evidence type="ECO:0000313" key="18">
    <source>
        <dbReference type="EMBL" id="TFY92653.1"/>
    </source>
</evidence>
<evidence type="ECO:0000256" key="16">
    <source>
        <dbReference type="SAM" id="SignalP"/>
    </source>
</evidence>
<evidence type="ECO:0000256" key="9">
    <source>
        <dbReference type="ARBA" id="ARBA00023065"/>
    </source>
</evidence>
<dbReference type="PANTHER" id="PTHR32552">
    <property type="entry name" value="FERRICHROME IRON RECEPTOR-RELATED"/>
    <property type="match status" value="1"/>
</dbReference>
<dbReference type="InterPro" id="IPR037066">
    <property type="entry name" value="Plug_dom_sf"/>
</dbReference>
<keyword evidence="7 16" id="KW-0732">Signal</keyword>
<keyword evidence="8" id="KW-0408">Iron</keyword>
<feature type="chain" id="PRO_5021189924" evidence="16">
    <location>
        <begin position="24"/>
        <end position="801"/>
    </location>
</feature>
<keyword evidence="6 14" id="KW-0812">Transmembrane</keyword>
<dbReference type="FunFam" id="2.170.130.10:FF:000010">
    <property type="entry name" value="Ferripyoverdine receptor"/>
    <property type="match status" value="1"/>
</dbReference>
<feature type="signal peptide" evidence="16">
    <location>
        <begin position="1"/>
        <end position="23"/>
    </location>
</feature>
<evidence type="ECO:0000256" key="15">
    <source>
        <dbReference type="RuleBase" id="RU003357"/>
    </source>
</evidence>
<evidence type="ECO:0000256" key="1">
    <source>
        <dbReference type="ARBA" id="ARBA00004571"/>
    </source>
</evidence>
<dbReference type="NCBIfam" id="TIGR01783">
    <property type="entry name" value="TonB-siderophor"/>
    <property type="match status" value="1"/>
</dbReference>
<dbReference type="InterPro" id="IPR000531">
    <property type="entry name" value="Beta-barrel_TonB"/>
</dbReference>
<dbReference type="RefSeq" id="WP_135287554.1">
    <property type="nucleotide sequence ID" value="NZ_QUZU01000001.1"/>
</dbReference>
<dbReference type="InterPro" id="IPR011662">
    <property type="entry name" value="Secretin/TonB_short_N"/>
</dbReference>
<keyword evidence="12 18" id="KW-0675">Receptor</keyword>
<evidence type="ECO:0000256" key="11">
    <source>
        <dbReference type="ARBA" id="ARBA00023136"/>
    </source>
</evidence>
<evidence type="ECO:0000256" key="13">
    <source>
        <dbReference type="ARBA" id="ARBA00023237"/>
    </source>
</evidence>
<organism evidence="18 19">
    <name type="scientific">Pseudomonas kairouanensis</name>
    <dbReference type="NCBI Taxonomy" id="2293832"/>
    <lineage>
        <taxon>Bacteria</taxon>
        <taxon>Pseudomonadati</taxon>
        <taxon>Pseudomonadota</taxon>
        <taxon>Gammaproteobacteria</taxon>
        <taxon>Pseudomonadales</taxon>
        <taxon>Pseudomonadaceae</taxon>
        <taxon>Pseudomonas</taxon>
    </lineage>
</organism>
<comment type="subcellular location">
    <subcellularLocation>
        <location evidence="1 14">Cell outer membrane</location>
        <topology evidence="1 14">Multi-pass membrane protein</topology>
    </subcellularLocation>
</comment>
<keyword evidence="9" id="KW-0406">Ion transport</keyword>
<evidence type="ECO:0000313" key="19">
    <source>
        <dbReference type="Proteomes" id="UP000297391"/>
    </source>
</evidence>
<dbReference type="EMBL" id="QUZU01000001">
    <property type="protein sequence ID" value="TFY92653.1"/>
    <property type="molecule type" value="Genomic_DNA"/>
</dbReference>
<feature type="domain" description="Secretin/TonB short N-terminal" evidence="17">
    <location>
        <begin position="60"/>
        <end position="111"/>
    </location>
</feature>
<dbReference type="GO" id="GO:0009279">
    <property type="term" value="C:cell outer membrane"/>
    <property type="evidence" value="ECO:0007669"/>
    <property type="project" value="UniProtKB-SubCell"/>
</dbReference>
<dbReference type="InterPro" id="IPR012910">
    <property type="entry name" value="Plug_dom"/>
</dbReference>
<dbReference type="SUPFAM" id="SSF56935">
    <property type="entry name" value="Porins"/>
    <property type="match status" value="1"/>
</dbReference>
<keyword evidence="5" id="KW-0410">Iron transport</keyword>
<dbReference type="InterPro" id="IPR039426">
    <property type="entry name" value="TonB-dep_rcpt-like"/>
</dbReference>
<dbReference type="GO" id="GO:0038023">
    <property type="term" value="F:signaling receptor activity"/>
    <property type="evidence" value="ECO:0007669"/>
    <property type="project" value="InterPro"/>
</dbReference>
<keyword evidence="11 14" id="KW-0472">Membrane</keyword>
<keyword evidence="13 14" id="KW-0998">Cell outer membrane</keyword>
<keyword evidence="3 14" id="KW-0813">Transport</keyword>
<accession>A0A4Z0B225</accession>
<evidence type="ECO:0000256" key="10">
    <source>
        <dbReference type="ARBA" id="ARBA00023077"/>
    </source>
</evidence>
<protein>
    <submittedName>
        <fullName evidence="18">TonB-dependent siderophore receptor</fullName>
    </submittedName>
</protein>
<dbReference type="Pfam" id="PF00593">
    <property type="entry name" value="TonB_dep_Rec_b-barrel"/>
    <property type="match status" value="1"/>
</dbReference>
<dbReference type="SMART" id="SM00965">
    <property type="entry name" value="STN"/>
    <property type="match status" value="1"/>
</dbReference>
<evidence type="ECO:0000256" key="5">
    <source>
        <dbReference type="ARBA" id="ARBA00022496"/>
    </source>
</evidence>
<keyword evidence="4 14" id="KW-1134">Transmembrane beta strand</keyword>
<dbReference type="Pfam" id="PF07715">
    <property type="entry name" value="Plug"/>
    <property type="match status" value="1"/>
</dbReference>
<dbReference type="PROSITE" id="PS52016">
    <property type="entry name" value="TONB_DEPENDENT_REC_3"/>
    <property type="match status" value="1"/>
</dbReference>
<dbReference type="GO" id="GO:0015891">
    <property type="term" value="P:siderophore transport"/>
    <property type="evidence" value="ECO:0007669"/>
    <property type="project" value="InterPro"/>
</dbReference>
<dbReference type="OrthoDB" id="8663017at2"/>
<dbReference type="CDD" id="cd01347">
    <property type="entry name" value="ligand_gated_channel"/>
    <property type="match status" value="1"/>
</dbReference>
<dbReference type="Gene3D" id="2.170.130.10">
    <property type="entry name" value="TonB-dependent receptor, plug domain"/>
    <property type="match status" value="1"/>
</dbReference>
<dbReference type="AlphaFoldDB" id="A0A4Z0B225"/>
<evidence type="ECO:0000256" key="2">
    <source>
        <dbReference type="ARBA" id="ARBA00009810"/>
    </source>
</evidence>
<name>A0A4Z0B225_9PSED</name>
<evidence type="ECO:0000256" key="8">
    <source>
        <dbReference type="ARBA" id="ARBA00023004"/>
    </source>
</evidence>
<evidence type="ECO:0000256" key="6">
    <source>
        <dbReference type="ARBA" id="ARBA00022692"/>
    </source>
</evidence>
<comment type="caution">
    <text evidence="18">The sequence shown here is derived from an EMBL/GenBank/DDBJ whole genome shotgun (WGS) entry which is preliminary data.</text>
</comment>
<evidence type="ECO:0000256" key="14">
    <source>
        <dbReference type="PROSITE-ProRule" id="PRU01360"/>
    </source>
</evidence>
<dbReference type="Gene3D" id="2.40.170.20">
    <property type="entry name" value="TonB-dependent receptor, beta-barrel domain"/>
    <property type="match status" value="1"/>
</dbReference>
<evidence type="ECO:0000256" key="4">
    <source>
        <dbReference type="ARBA" id="ARBA00022452"/>
    </source>
</evidence>
<dbReference type="PANTHER" id="PTHR32552:SF74">
    <property type="entry name" value="HYDROXAMATE SIDEROPHORE RECEPTOR FHUE"/>
    <property type="match status" value="1"/>
</dbReference>
<proteinExistence type="inferred from homology"/>
<keyword evidence="19" id="KW-1185">Reference proteome</keyword>
<evidence type="ECO:0000256" key="3">
    <source>
        <dbReference type="ARBA" id="ARBA00022448"/>
    </source>
</evidence>